<dbReference type="PANTHER" id="PTHR33179:SF29">
    <property type="entry name" value="OS06G0666400 PROTEIN"/>
    <property type="match status" value="1"/>
</dbReference>
<sequence>MSDSSTHTEWAQSLQRRWQPSTAFDGFSPMSEATAVTAVSSPGTTGGGSGGAGNSNAISLSNMEGRVGKTPRRRSRASRKPPTTLLNTDTTNFRAMVQQFTGGPSAAYAPGFQSNSTGTMNLGYGGGRGHRQSMTMAQYHQLQLQHQHQHQNQQQYMERREEPMISLGNPGDMFVEASEGFLLNNVMSRPPRATGEDNRNHGYPL</sequence>
<keyword evidence="4" id="KW-1185">Reference proteome</keyword>
<feature type="compositionally biased region" description="Gly residues" evidence="1">
    <location>
        <begin position="44"/>
        <end position="53"/>
    </location>
</feature>
<evidence type="ECO:0000313" key="3">
    <source>
        <dbReference type="EMBL" id="KAK1282057.1"/>
    </source>
</evidence>
<dbReference type="PANTHER" id="PTHR33179">
    <property type="entry name" value="VQ MOTIF-CONTAINING PROTEIN"/>
    <property type="match status" value="1"/>
</dbReference>
<comment type="caution">
    <text evidence="3">The sequence shown here is derived from an EMBL/GenBank/DDBJ whole genome shotgun (WGS) entry which is preliminary data.</text>
</comment>
<proteinExistence type="predicted"/>
<evidence type="ECO:0000259" key="2">
    <source>
        <dbReference type="Pfam" id="PF05678"/>
    </source>
</evidence>
<dbReference type="Pfam" id="PF05678">
    <property type="entry name" value="VQ"/>
    <property type="match status" value="1"/>
</dbReference>
<protein>
    <recommendedName>
        <fullName evidence="2">VQ domain-containing protein</fullName>
    </recommendedName>
</protein>
<reference evidence="3" key="1">
    <citation type="journal article" date="2023" name="Nat. Commun.">
        <title>Diploid and tetraploid genomes of Acorus and the evolution of monocots.</title>
        <authorList>
            <person name="Ma L."/>
            <person name="Liu K.W."/>
            <person name="Li Z."/>
            <person name="Hsiao Y.Y."/>
            <person name="Qi Y."/>
            <person name="Fu T."/>
            <person name="Tang G.D."/>
            <person name="Zhang D."/>
            <person name="Sun W.H."/>
            <person name="Liu D.K."/>
            <person name="Li Y."/>
            <person name="Chen G.Z."/>
            <person name="Liu X.D."/>
            <person name="Liao X.Y."/>
            <person name="Jiang Y.T."/>
            <person name="Yu X."/>
            <person name="Hao Y."/>
            <person name="Huang J."/>
            <person name="Zhao X.W."/>
            <person name="Ke S."/>
            <person name="Chen Y.Y."/>
            <person name="Wu W.L."/>
            <person name="Hsu J.L."/>
            <person name="Lin Y.F."/>
            <person name="Huang M.D."/>
            <person name="Li C.Y."/>
            <person name="Huang L."/>
            <person name="Wang Z.W."/>
            <person name="Zhao X."/>
            <person name="Zhong W.Y."/>
            <person name="Peng D.H."/>
            <person name="Ahmad S."/>
            <person name="Lan S."/>
            <person name="Zhang J.S."/>
            <person name="Tsai W.C."/>
            <person name="Van de Peer Y."/>
            <person name="Liu Z.J."/>
        </authorList>
    </citation>
    <scope>NUCLEOTIDE SEQUENCE</scope>
    <source>
        <strain evidence="3">CP</strain>
    </source>
</reference>
<evidence type="ECO:0000313" key="4">
    <source>
        <dbReference type="Proteomes" id="UP001180020"/>
    </source>
</evidence>
<feature type="compositionally biased region" description="Polar residues" evidence="1">
    <location>
        <begin position="1"/>
        <end position="22"/>
    </location>
</feature>
<dbReference type="Proteomes" id="UP001180020">
    <property type="component" value="Unassembled WGS sequence"/>
</dbReference>
<reference evidence="3" key="2">
    <citation type="submission" date="2023-06" db="EMBL/GenBank/DDBJ databases">
        <authorList>
            <person name="Ma L."/>
            <person name="Liu K.-W."/>
            <person name="Li Z."/>
            <person name="Hsiao Y.-Y."/>
            <person name="Qi Y."/>
            <person name="Fu T."/>
            <person name="Tang G."/>
            <person name="Zhang D."/>
            <person name="Sun W.-H."/>
            <person name="Liu D.-K."/>
            <person name="Li Y."/>
            <person name="Chen G.-Z."/>
            <person name="Liu X.-D."/>
            <person name="Liao X.-Y."/>
            <person name="Jiang Y.-T."/>
            <person name="Yu X."/>
            <person name="Hao Y."/>
            <person name="Huang J."/>
            <person name="Zhao X.-W."/>
            <person name="Ke S."/>
            <person name="Chen Y.-Y."/>
            <person name="Wu W.-L."/>
            <person name="Hsu J.-L."/>
            <person name="Lin Y.-F."/>
            <person name="Huang M.-D."/>
            <person name="Li C.-Y."/>
            <person name="Huang L."/>
            <person name="Wang Z.-W."/>
            <person name="Zhao X."/>
            <person name="Zhong W.-Y."/>
            <person name="Peng D.-H."/>
            <person name="Ahmad S."/>
            <person name="Lan S."/>
            <person name="Zhang J.-S."/>
            <person name="Tsai W.-C."/>
            <person name="Van De Peer Y."/>
            <person name="Liu Z.-J."/>
        </authorList>
    </citation>
    <scope>NUCLEOTIDE SEQUENCE</scope>
    <source>
        <strain evidence="3">CP</strain>
        <tissue evidence="3">Leaves</tissue>
    </source>
</reference>
<dbReference type="InterPro" id="IPR039609">
    <property type="entry name" value="VQ_15/22"/>
</dbReference>
<feature type="region of interest" description="Disordered" evidence="1">
    <location>
        <begin position="1"/>
        <end position="87"/>
    </location>
</feature>
<name>A0AAV9BZZ8_ACOCL</name>
<dbReference type="AlphaFoldDB" id="A0AAV9BZZ8"/>
<dbReference type="EMBL" id="JAUJYO010000022">
    <property type="protein sequence ID" value="KAK1282057.1"/>
    <property type="molecule type" value="Genomic_DNA"/>
</dbReference>
<feature type="compositionally biased region" description="Basic residues" evidence="1">
    <location>
        <begin position="69"/>
        <end position="79"/>
    </location>
</feature>
<gene>
    <name evidence="3" type="ORF">QJS10_CPB22g00308</name>
</gene>
<dbReference type="InterPro" id="IPR008889">
    <property type="entry name" value="VQ"/>
</dbReference>
<organism evidence="3 4">
    <name type="scientific">Acorus calamus</name>
    <name type="common">Sweet flag</name>
    <dbReference type="NCBI Taxonomy" id="4465"/>
    <lineage>
        <taxon>Eukaryota</taxon>
        <taxon>Viridiplantae</taxon>
        <taxon>Streptophyta</taxon>
        <taxon>Embryophyta</taxon>
        <taxon>Tracheophyta</taxon>
        <taxon>Spermatophyta</taxon>
        <taxon>Magnoliopsida</taxon>
        <taxon>Liliopsida</taxon>
        <taxon>Acoraceae</taxon>
        <taxon>Acorus</taxon>
    </lineage>
</organism>
<feature type="domain" description="VQ" evidence="2">
    <location>
        <begin position="81"/>
        <end position="106"/>
    </location>
</feature>
<evidence type="ECO:0000256" key="1">
    <source>
        <dbReference type="SAM" id="MobiDB-lite"/>
    </source>
</evidence>
<accession>A0AAV9BZZ8</accession>